<dbReference type="HAMAP" id="MF_01251">
    <property type="entry name" value="UPF0313"/>
    <property type="match status" value="1"/>
</dbReference>
<evidence type="ECO:0000256" key="3">
    <source>
        <dbReference type="ARBA" id="ARBA00022723"/>
    </source>
</evidence>
<dbReference type="Pfam" id="PF04055">
    <property type="entry name" value="Radical_SAM"/>
    <property type="match status" value="1"/>
</dbReference>
<dbReference type="SFLD" id="SFLDG01069">
    <property type="entry name" value="UPF0313"/>
    <property type="match status" value="1"/>
</dbReference>
<comment type="caution">
    <text evidence="8">The sequence shown here is derived from an EMBL/GenBank/DDBJ whole genome shotgun (WGS) entry which is preliminary data.</text>
</comment>
<evidence type="ECO:0000256" key="6">
    <source>
        <dbReference type="HAMAP-Rule" id="MF_01251"/>
    </source>
</evidence>
<dbReference type="Proteomes" id="UP000178417">
    <property type="component" value="Unassembled WGS sequence"/>
</dbReference>
<keyword evidence="2 6" id="KW-0949">S-adenosyl-L-methionine</keyword>
<organism evidence="8 9">
    <name type="scientific">candidate division WOR-1 bacterium RIFOXYB2_FULL_37_13</name>
    <dbReference type="NCBI Taxonomy" id="1802579"/>
    <lineage>
        <taxon>Bacteria</taxon>
        <taxon>Bacillati</taxon>
        <taxon>Saganbacteria</taxon>
    </lineage>
</organism>
<dbReference type="GO" id="GO:0003824">
    <property type="term" value="F:catalytic activity"/>
    <property type="evidence" value="ECO:0007669"/>
    <property type="project" value="InterPro"/>
</dbReference>
<dbReference type="AlphaFoldDB" id="A0A1F4SE16"/>
<dbReference type="GO" id="GO:0051539">
    <property type="term" value="F:4 iron, 4 sulfur cluster binding"/>
    <property type="evidence" value="ECO:0007669"/>
    <property type="project" value="UniProtKB-KW"/>
</dbReference>
<dbReference type="InterPro" id="IPR023404">
    <property type="entry name" value="rSAM_horseshoe"/>
</dbReference>
<sequence length="580" mass="66066">MPFLPINKSEIKDQLDIIIITGDAYIDHPSFGPVIIARYLEAYGFKVGIIAQPDWKSDKDFLALGKPRLFFGVTAGNLDSMVANYTASKKIRRTDMYTPDNKSGHRPDRATIVCTSKIKHLFPGSLVVLGGVEASLRRFAHYDYWDDKVRRALLFDSKADMLVYGMGEKAIVEIAKQLSETASSRLIATSQLIPNTSVILKDLSHLKNYLLLPSFEEVSTDKKKYSEAFKLYYTEGRKKHPKIIIQPCMGRYLVVFPPKLMESKELEEIFKLPFMYEPHPIYQGKHIPAWDFVKFSTISHRGCFGGCSFCAISQHQGKYIVSRSQKSIEDEVKNVITKRKDFKGTILDIGGPTANMYMMKCTKEEGCTRASCIYPAICHQLTYSHKPLIKMLKTVRNIAGVKHLFSNSGIRYDLAMQDTEYIKELVEHHISGQLSVAPEHVCEEVLLTMGKPGIEKFEEFRKEFNKVSKQSGKEQYLIPYFISSHPGATLEHALKLALFLKKNHMKIEQVQNFTPTPMTISTCMYYTGIDPFTRKQVYVPKGEERTLQKALLQPHLPKNKREVIKALTILGKRNLINTLL</sequence>
<dbReference type="EMBL" id="MEUB01000069">
    <property type="protein sequence ID" value="OGC18649.1"/>
    <property type="molecule type" value="Genomic_DNA"/>
</dbReference>
<accession>A0A1F4SE16</accession>
<name>A0A1F4SE16_UNCSA</name>
<evidence type="ECO:0000313" key="8">
    <source>
        <dbReference type="EMBL" id="OGC18649.1"/>
    </source>
</evidence>
<comment type="cofactor">
    <cofactor evidence="6">
        <name>[4Fe-4S] cluster</name>
        <dbReference type="ChEBI" id="CHEBI:49883"/>
    </cofactor>
    <text evidence="6">Binds 1 [4Fe-4S] cluster. The cluster is coordinated with 3 cysteines and an exchangeable S-adenosyl-L-methionine.</text>
</comment>
<evidence type="ECO:0000256" key="5">
    <source>
        <dbReference type="ARBA" id="ARBA00023014"/>
    </source>
</evidence>
<dbReference type="SFLD" id="SFLDG01082">
    <property type="entry name" value="B12-binding_domain_containing"/>
    <property type="match status" value="1"/>
</dbReference>
<dbReference type="InterPro" id="IPR022946">
    <property type="entry name" value="UPF0313"/>
</dbReference>
<feature type="binding site" evidence="6">
    <location>
        <position position="307"/>
    </location>
    <ligand>
        <name>[4Fe-4S] cluster</name>
        <dbReference type="ChEBI" id="CHEBI:49883"/>
        <note>4Fe-4S-S-AdoMet</note>
    </ligand>
</feature>
<dbReference type="PANTHER" id="PTHR32331:SF0">
    <property type="entry name" value="UPF0313 PROTEIN YGIQ"/>
    <property type="match status" value="1"/>
</dbReference>
<dbReference type="SFLD" id="SFLDS00029">
    <property type="entry name" value="Radical_SAM"/>
    <property type="match status" value="1"/>
</dbReference>
<feature type="binding site" evidence="6">
    <location>
        <position position="310"/>
    </location>
    <ligand>
        <name>[4Fe-4S] cluster</name>
        <dbReference type="ChEBI" id="CHEBI:49883"/>
        <note>4Fe-4S-S-AdoMet</note>
    </ligand>
</feature>
<dbReference type="PANTHER" id="PTHR32331">
    <property type="entry name" value="UPF0313 PROTEIN YGIQ"/>
    <property type="match status" value="1"/>
</dbReference>
<dbReference type="SMART" id="SM00729">
    <property type="entry name" value="Elp3"/>
    <property type="match status" value="1"/>
</dbReference>
<dbReference type="Pfam" id="PF11842">
    <property type="entry name" value="DUF3362"/>
    <property type="match status" value="1"/>
</dbReference>
<comment type="similarity">
    <text evidence="6">Belongs to the UPF0313 family.</text>
</comment>
<protein>
    <submittedName>
        <fullName evidence="8">YgiQ family radical SAM protein</fullName>
    </submittedName>
</protein>
<dbReference type="InterPro" id="IPR007197">
    <property type="entry name" value="rSAM"/>
</dbReference>
<evidence type="ECO:0000313" key="9">
    <source>
        <dbReference type="Proteomes" id="UP000178417"/>
    </source>
</evidence>
<keyword evidence="5 6" id="KW-0411">Iron-sulfur</keyword>
<dbReference type="InterPro" id="IPR024560">
    <property type="entry name" value="UPF0313_C"/>
</dbReference>
<dbReference type="Pfam" id="PF08497">
    <property type="entry name" value="Radical_SAM_N"/>
    <property type="match status" value="1"/>
</dbReference>
<dbReference type="Gene3D" id="3.80.30.20">
    <property type="entry name" value="tm_1862 like domain"/>
    <property type="match status" value="1"/>
</dbReference>
<keyword evidence="3 6" id="KW-0479">Metal-binding</keyword>
<dbReference type="STRING" id="1802579.A2310_03390"/>
<feature type="binding site" evidence="6">
    <location>
        <position position="303"/>
    </location>
    <ligand>
        <name>[4Fe-4S] cluster</name>
        <dbReference type="ChEBI" id="CHEBI:49883"/>
        <note>4Fe-4S-S-AdoMet</note>
    </ligand>
</feature>
<evidence type="ECO:0000256" key="1">
    <source>
        <dbReference type="ARBA" id="ARBA00022485"/>
    </source>
</evidence>
<keyword evidence="4 6" id="KW-0408">Iron</keyword>
<dbReference type="InterPro" id="IPR058240">
    <property type="entry name" value="rSAM_sf"/>
</dbReference>
<keyword evidence="1 6" id="KW-0004">4Fe-4S</keyword>
<proteinExistence type="inferred from homology"/>
<dbReference type="InterPro" id="IPR013704">
    <property type="entry name" value="UPF0313_N"/>
</dbReference>
<evidence type="ECO:0000259" key="7">
    <source>
        <dbReference type="PROSITE" id="PS51918"/>
    </source>
</evidence>
<gene>
    <name evidence="8" type="ORF">A2310_03390</name>
</gene>
<dbReference type="InterPro" id="IPR006638">
    <property type="entry name" value="Elp3/MiaA/NifB-like_rSAM"/>
</dbReference>
<dbReference type="PROSITE" id="PS51918">
    <property type="entry name" value="RADICAL_SAM"/>
    <property type="match status" value="1"/>
</dbReference>
<evidence type="ECO:0000256" key="4">
    <source>
        <dbReference type="ARBA" id="ARBA00023004"/>
    </source>
</evidence>
<dbReference type="NCBIfam" id="TIGR03904">
    <property type="entry name" value="SAM_YgiQ"/>
    <property type="match status" value="1"/>
</dbReference>
<dbReference type="SUPFAM" id="SSF102114">
    <property type="entry name" value="Radical SAM enzymes"/>
    <property type="match status" value="1"/>
</dbReference>
<reference evidence="8 9" key="1">
    <citation type="journal article" date="2016" name="Nat. Commun.">
        <title>Thousands of microbial genomes shed light on interconnected biogeochemical processes in an aquifer system.</title>
        <authorList>
            <person name="Anantharaman K."/>
            <person name="Brown C.T."/>
            <person name="Hug L.A."/>
            <person name="Sharon I."/>
            <person name="Castelle C.J."/>
            <person name="Probst A.J."/>
            <person name="Thomas B.C."/>
            <person name="Singh A."/>
            <person name="Wilkins M.J."/>
            <person name="Karaoz U."/>
            <person name="Brodie E.L."/>
            <person name="Williams K.H."/>
            <person name="Hubbard S.S."/>
            <person name="Banfield J.F."/>
        </authorList>
    </citation>
    <scope>NUCLEOTIDE SEQUENCE [LARGE SCALE GENOMIC DNA]</scope>
</reference>
<evidence type="ECO:0000256" key="2">
    <source>
        <dbReference type="ARBA" id="ARBA00022691"/>
    </source>
</evidence>
<dbReference type="GO" id="GO:0005506">
    <property type="term" value="F:iron ion binding"/>
    <property type="evidence" value="ECO:0007669"/>
    <property type="project" value="UniProtKB-UniRule"/>
</dbReference>
<feature type="domain" description="Radical SAM core" evidence="7">
    <location>
        <begin position="285"/>
        <end position="554"/>
    </location>
</feature>